<name>A0A4R9K4V3_9LEPT</name>
<evidence type="ECO:0000256" key="3">
    <source>
        <dbReference type="ARBA" id="ARBA00022989"/>
    </source>
</evidence>
<dbReference type="PANTHER" id="PTHR11863">
    <property type="entry name" value="STEROL DESATURASE"/>
    <property type="match status" value="1"/>
</dbReference>
<keyword evidence="3 5" id="KW-1133">Transmembrane helix</keyword>
<evidence type="ECO:0000313" key="8">
    <source>
        <dbReference type="Proteomes" id="UP000297693"/>
    </source>
</evidence>
<feature type="transmembrane region" description="Helical" evidence="5">
    <location>
        <begin position="85"/>
        <end position="104"/>
    </location>
</feature>
<feature type="transmembrane region" description="Helical" evidence="5">
    <location>
        <begin position="124"/>
        <end position="144"/>
    </location>
</feature>
<keyword evidence="2 5" id="KW-0812">Transmembrane</keyword>
<sequence>MDLKIEHFPFSSLLSSFLDVLALPILNILKTTGRLSWLYLLSALVLGFLTILLSLWKNKQLTMSNVLRESFDFAHWKHPSSITDYVYYFVETILYTSFLSYFVITSLSVSILTFSTLQSLVGTFNLGSTVWIQIIYTFIFLCAYDFSRFYIHRLEHKYKVLWEFHKFHHSAKTLNPFTVYRIHPIESLLLNTLSGISTGIVTGVFVLFFPGITMYTLAGVNFGLFLFHLYSNLRHTHVWLNFPKTLSYILLSPAQHQIHHSIGPKHLDKNLGAIFGFWDYFYGTLYIPTAKEELIFGLAEDENGKDFTNLFRIFYMPFLKVMRKLKNRT</sequence>
<evidence type="ECO:0000259" key="6">
    <source>
        <dbReference type="Pfam" id="PF04116"/>
    </source>
</evidence>
<evidence type="ECO:0000313" key="7">
    <source>
        <dbReference type="EMBL" id="TGL60204.1"/>
    </source>
</evidence>
<gene>
    <name evidence="7" type="ORF">EHQ58_06805</name>
</gene>
<evidence type="ECO:0000256" key="4">
    <source>
        <dbReference type="ARBA" id="ARBA00023136"/>
    </source>
</evidence>
<accession>A0A4R9K4V3</accession>
<dbReference type="AlphaFoldDB" id="A0A4R9K4V3"/>
<dbReference type="GO" id="GO:0016020">
    <property type="term" value="C:membrane"/>
    <property type="evidence" value="ECO:0007669"/>
    <property type="project" value="UniProtKB-SubCell"/>
</dbReference>
<dbReference type="Proteomes" id="UP000297693">
    <property type="component" value="Unassembled WGS sequence"/>
</dbReference>
<dbReference type="GO" id="GO:0008610">
    <property type="term" value="P:lipid biosynthetic process"/>
    <property type="evidence" value="ECO:0007669"/>
    <property type="project" value="InterPro"/>
</dbReference>
<feature type="transmembrane region" description="Helical" evidence="5">
    <location>
        <begin position="188"/>
        <end position="209"/>
    </location>
</feature>
<feature type="transmembrane region" description="Helical" evidence="5">
    <location>
        <begin position="35"/>
        <end position="56"/>
    </location>
</feature>
<evidence type="ECO:0000256" key="5">
    <source>
        <dbReference type="SAM" id="Phobius"/>
    </source>
</evidence>
<protein>
    <submittedName>
        <fullName evidence="7">Fatty acid hydroxylase family protein</fullName>
    </submittedName>
</protein>
<dbReference type="EMBL" id="RQGD01000022">
    <property type="protein sequence ID" value="TGL60204.1"/>
    <property type="molecule type" value="Genomic_DNA"/>
</dbReference>
<proteinExistence type="predicted"/>
<keyword evidence="4 5" id="KW-0472">Membrane</keyword>
<feature type="transmembrane region" description="Helical" evidence="5">
    <location>
        <begin position="215"/>
        <end position="233"/>
    </location>
</feature>
<evidence type="ECO:0000256" key="2">
    <source>
        <dbReference type="ARBA" id="ARBA00022692"/>
    </source>
</evidence>
<reference evidence="7" key="1">
    <citation type="journal article" date="2019" name="PLoS Negl. Trop. Dis.">
        <title>Revisiting the worldwide diversity of Leptospira species in the environment.</title>
        <authorList>
            <person name="Vincent A.T."/>
            <person name="Schiettekatte O."/>
            <person name="Bourhy P."/>
            <person name="Veyrier F.J."/>
            <person name="Picardeau M."/>
        </authorList>
    </citation>
    <scope>NUCLEOTIDE SEQUENCE [LARGE SCALE GENOMIC DNA]</scope>
    <source>
        <strain evidence="7">201702476</strain>
    </source>
</reference>
<dbReference type="InterPro" id="IPR050307">
    <property type="entry name" value="Sterol_Desaturase_Related"/>
</dbReference>
<dbReference type="InterPro" id="IPR006694">
    <property type="entry name" value="Fatty_acid_hydroxylase"/>
</dbReference>
<dbReference type="GO" id="GO:0005506">
    <property type="term" value="F:iron ion binding"/>
    <property type="evidence" value="ECO:0007669"/>
    <property type="project" value="InterPro"/>
</dbReference>
<feature type="domain" description="Fatty acid hydroxylase" evidence="6">
    <location>
        <begin position="138"/>
        <end position="284"/>
    </location>
</feature>
<dbReference type="Pfam" id="PF04116">
    <property type="entry name" value="FA_hydroxylase"/>
    <property type="match status" value="1"/>
</dbReference>
<feature type="transmembrane region" description="Helical" evidence="5">
    <location>
        <begin position="12"/>
        <end position="29"/>
    </location>
</feature>
<comment type="subcellular location">
    <subcellularLocation>
        <location evidence="1">Membrane</location>
    </subcellularLocation>
</comment>
<evidence type="ECO:0000256" key="1">
    <source>
        <dbReference type="ARBA" id="ARBA00004370"/>
    </source>
</evidence>
<keyword evidence="8" id="KW-1185">Reference proteome</keyword>
<organism evidence="7 8">
    <name type="scientific">Leptospira ognonensis</name>
    <dbReference type="NCBI Taxonomy" id="2484945"/>
    <lineage>
        <taxon>Bacteria</taxon>
        <taxon>Pseudomonadati</taxon>
        <taxon>Spirochaetota</taxon>
        <taxon>Spirochaetia</taxon>
        <taxon>Leptospirales</taxon>
        <taxon>Leptospiraceae</taxon>
        <taxon>Leptospira</taxon>
    </lineage>
</organism>
<dbReference type="RefSeq" id="WP_135623130.1">
    <property type="nucleotide sequence ID" value="NZ_RQGD01000022.1"/>
</dbReference>
<comment type="caution">
    <text evidence="7">The sequence shown here is derived from an EMBL/GenBank/DDBJ whole genome shotgun (WGS) entry which is preliminary data.</text>
</comment>
<dbReference type="GO" id="GO:0016491">
    <property type="term" value="F:oxidoreductase activity"/>
    <property type="evidence" value="ECO:0007669"/>
    <property type="project" value="InterPro"/>
</dbReference>
<dbReference type="OrthoDB" id="9770329at2"/>